<dbReference type="InterPro" id="IPR036397">
    <property type="entry name" value="RNaseH_sf"/>
</dbReference>
<dbReference type="AlphaFoldDB" id="A0AAD7PMT6"/>
<accession>A0AAD7PMT6</accession>
<evidence type="ECO:0000313" key="3">
    <source>
        <dbReference type="Proteomes" id="UP001163823"/>
    </source>
</evidence>
<sequence length="149" mass="16361">MVWEPPEFGWLKLNVDGLTLGKPGPARIGGVLRDQEGNVKAMFSNSIGIADSNSAKLKAICGARNLVASNVIGMDMKVIVESDSTIATNWVKNVGSRPWKYDQLFTRIEKGIGKIKRVKFKHVGRSANNMENSLAKLGVARKDPFSAWF</sequence>
<dbReference type="GO" id="GO:0004523">
    <property type="term" value="F:RNA-DNA hybrid ribonuclease activity"/>
    <property type="evidence" value="ECO:0007669"/>
    <property type="project" value="InterPro"/>
</dbReference>
<dbReference type="PANTHER" id="PTHR47723">
    <property type="entry name" value="OS05G0353850 PROTEIN"/>
    <property type="match status" value="1"/>
</dbReference>
<comment type="caution">
    <text evidence="2">The sequence shown here is derived from an EMBL/GenBank/DDBJ whole genome shotgun (WGS) entry which is preliminary data.</text>
</comment>
<dbReference type="SUPFAM" id="SSF53098">
    <property type="entry name" value="Ribonuclease H-like"/>
    <property type="match status" value="1"/>
</dbReference>
<dbReference type="InterPro" id="IPR053151">
    <property type="entry name" value="RNase_H-like"/>
</dbReference>
<dbReference type="PANTHER" id="PTHR47723:SF22">
    <property type="entry name" value="RNASE H TYPE-1 DOMAIN-CONTAINING PROTEIN"/>
    <property type="match status" value="1"/>
</dbReference>
<dbReference type="InterPro" id="IPR044730">
    <property type="entry name" value="RNase_H-like_dom_plant"/>
</dbReference>
<dbReference type="GO" id="GO:0003676">
    <property type="term" value="F:nucleic acid binding"/>
    <property type="evidence" value="ECO:0007669"/>
    <property type="project" value="InterPro"/>
</dbReference>
<protein>
    <submittedName>
        <fullName evidence="2">Ribonuclease H protein</fullName>
    </submittedName>
</protein>
<dbReference type="EMBL" id="JARAOO010000008">
    <property type="protein sequence ID" value="KAJ7960539.1"/>
    <property type="molecule type" value="Genomic_DNA"/>
</dbReference>
<evidence type="ECO:0000259" key="1">
    <source>
        <dbReference type="Pfam" id="PF13456"/>
    </source>
</evidence>
<name>A0AAD7PMT6_QUISA</name>
<gene>
    <name evidence="2" type="ORF">O6P43_020966</name>
</gene>
<dbReference type="InterPro" id="IPR002156">
    <property type="entry name" value="RNaseH_domain"/>
</dbReference>
<dbReference type="InterPro" id="IPR012337">
    <property type="entry name" value="RNaseH-like_sf"/>
</dbReference>
<proteinExistence type="predicted"/>
<dbReference type="Gene3D" id="3.30.420.10">
    <property type="entry name" value="Ribonuclease H-like superfamily/Ribonuclease H"/>
    <property type="match status" value="1"/>
</dbReference>
<dbReference type="Proteomes" id="UP001163823">
    <property type="component" value="Chromosome 8"/>
</dbReference>
<evidence type="ECO:0000313" key="2">
    <source>
        <dbReference type="EMBL" id="KAJ7960539.1"/>
    </source>
</evidence>
<feature type="domain" description="RNase H type-1" evidence="1">
    <location>
        <begin position="14"/>
        <end position="136"/>
    </location>
</feature>
<dbReference type="Pfam" id="PF13456">
    <property type="entry name" value="RVT_3"/>
    <property type="match status" value="1"/>
</dbReference>
<dbReference type="KEGG" id="qsa:O6P43_020966"/>
<reference evidence="2" key="1">
    <citation type="journal article" date="2023" name="Science">
        <title>Elucidation of the pathway for biosynthesis of saponin adjuvants from the soapbark tree.</title>
        <authorList>
            <person name="Reed J."/>
            <person name="Orme A."/>
            <person name="El-Demerdash A."/>
            <person name="Owen C."/>
            <person name="Martin L.B.B."/>
            <person name="Misra R.C."/>
            <person name="Kikuchi S."/>
            <person name="Rejzek M."/>
            <person name="Martin A.C."/>
            <person name="Harkess A."/>
            <person name="Leebens-Mack J."/>
            <person name="Louveau T."/>
            <person name="Stephenson M.J."/>
            <person name="Osbourn A."/>
        </authorList>
    </citation>
    <scope>NUCLEOTIDE SEQUENCE</scope>
    <source>
        <strain evidence="2">S10</strain>
    </source>
</reference>
<keyword evidence="3" id="KW-1185">Reference proteome</keyword>
<dbReference type="CDD" id="cd06222">
    <property type="entry name" value="RNase_H_like"/>
    <property type="match status" value="1"/>
</dbReference>
<organism evidence="2 3">
    <name type="scientific">Quillaja saponaria</name>
    <name type="common">Soap bark tree</name>
    <dbReference type="NCBI Taxonomy" id="32244"/>
    <lineage>
        <taxon>Eukaryota</taxon>
        <taxon>Viridiplantae</taxon>
        <taxon>Streptophyta</taxon>
        <taxon>Embryophyta</taxon>
        <taxon>Tracheophyta</taxon>
        <taxon>Spermatophyta</taxon>
        <taxon>Magnoliopsida</taxon>
        <taxon>eudicotyledons</taxon>
        <taxon>Gunneridae</taxon>
        <taxon>Pentapetalae</taxon>
        <taxon>rosids</taxon>
        <taxon>fabids</taxon>
        <taxon>Fabales</taxon>
        <taxon>Quillajaceae</taxon>
        <taxon>Quillaja</taxon>
    </lineage>
</organism>